<evidence type="ECO:0000313" key="1">
    <source>
        <dbReference type="EMBL" id="KDM90805.1"/>
    </source>
</evidence>
<dbReference type="OrthoDB" id="2624539at2"/>
<gene>
    <name evidence="1" type="ORF">EA58_15580</name>
</gene>
<evidence type="ECO:0000313" key="2">
    <source>
        <dbReference type="Proteomes" id="UP000027192"/>
    </source>
</evidence>
<protein>
    <submittedName>
        <fullName evidence="1">Uncharacterized protein</fullName>
    </submittedName>
</protein>
<accession>A0A066RK40</accession>
<dbReference type="AlphaFoldDB" id="A0A066RK40"/>
<proteinExistence type="predicted"/>
<dbReference type="RefSeq" id="WP_036754415.1">
    <property type="nucleotide sequence ID" value="NZ_JAGSGC010000007.1"/>
</dbReference>
<reference evidence="1 2" key="1">
    <citation type="submission" date="2014-04" db="EMBL/GenBank/DDBJ databases">
        <title>Draft genome sequence of Photobacterium halotolerans S2753: a solonamide, ngercheumicin and holomycin producer.</title>
        <authorList>
            <person name="Machado H.R."/>
            <person name="Gram L."/>
        </authorList>
    </citation>
    <scope>NUCLEOTIDE SEQUENCE [LARGE SCALE GENOMIC DNA]</scope>
    <source>
        <strain evidence="1 2">S2753</strain>
    </source>
</reference>
<organism evidence="1 2">
    <name type="scientific">Photobacterium galatheae</name>
    <dbReference type="NCBI Taxonomy" id="1654360"/>
    <lineage>
        <taxon>Bacteria</taxon>
        <taxon>Pseudomonadati</taxon>
        <taxon>Pseudomonadota</taxon>
        <taxon>Gammaproteobacteria</taxon>
        <taxon>Vibrionales</taxon>
        <taxon>Vibrionaceae</taxon>
        <taxon>Photobacterium</taxon>
    </lineage>
</organism>
<name>A0A066RK40_9GAMM</name>
<dbReference type="Proteomes" id="UP000027192">
    <property type="component" value="Unassembled WGS sequence"/>
</dbReference>
<sequence length="329" mass="38535">MKIELPLPVPKASAYQYYAFPLAVNQTMHHSRDWIASNFIQVEFDTRGEHAPVPFSFTMSDYSVNPLLDVMSMSMSWFEDGDIVDSLKRALSDGWYIYTFFDEFYFPSRESYRQWEFVHDALIYGYDKEANAFLIYGYDKDLLLTSVWTHEREIYAAYMSAMQKDLSHSRVVLYRPNPRKEYPINLSLITRTIEEYLSGFNTSEHFAAGYVPRDFVYGVETYEPLKESLAQEFNDGEFLNLRNMQVLWEHKRLMLDRSVRLSESIPAIGELTPEFNHLADFTKSIRNALVQKRFSGSSLNRLELIADVDALKRKEIEALSKFHQLLAKY</sequence>
<comment type="caution">
    <text evidence="1">The sequence shown here is derived from an EMBL/GenBank/DDBJ whole genome shotgun (WGS) entry which is preliminary data.</text>
</comment>
<dbReference type="STRING" id="1654360.EA58_15580"/>
<keyword evidence="2" id="KW-1185">Reference proteome</keyword>
<dbReference type="EMBL" id="JMIB01000028">
    <property type="protein sequence ID" value="KDM90805.1"/>
    <property type="molecule type" value="Genomic_DNA"/>
</dbReference>